<dbReference type="OrthoDB" id="185373at2759"/>
<evidence type="ECO:0000256" key="11">
    <source>
        <dbReference type="ARBA" id="ARBA00035134"/>
    </source>
</evidence>
<dbReference type="Pfam" id="PF13812">
    <property type="entry name" value="PPR_3"/>
    <property type="match status" value="1"/>
</dbReference>
<dbReference type="PROSITE" id="PS51375">
    <property type="entry name" value="PPR"/>
    <property type="match status" value="1"/>
</dbReference>
<keyword evidence="14" id="KW-1185">Reference proteome</keyword>
<dbReference type="GO" id="GO:0005739">
    <property type="term" value="C:mitochondrion"/>
    <property type="evidence" value="ECO:0007669"/>
    <property type="project" value="UniProtKB-SubCell"/>
</dbReference>
<evidence type="ECO:0000313" key="14">
    <source>
        <dbReference type="Proteomes" id="UP000475862"/>
    </source>
</evidence>
<evidence type="ECO:0000256" key="3">
    <source>
        <dbReference type="ARBA" id="ARBA00022730"/>
    </source>
</evidence>
<evidence type="ECO:0000256" key="9">
    <source>
        <dbReference type="ARBA" id="ARBA00023128"/>
    </source>
</evidence>
<organism evidence="13 14">
    <name type="scientific">Aphis glycines</name>
    <name type="common">Soybean aphid</name>
    <dbReference type="NCBI Taxonomy" id="307491"/>
    <lineage>
        <taxon>Eukaryota</taxon>
        <taxon>Metazoa</taxon>
        <taxon>Ecdysozoa</taxon>
        <taxon>Arthropoda</taxon>
        <taxon>Hexapoda</taxon>
        <taxon>Insecta</taxon>
        <taxon>Pterygota</taxon>
        <taxon>Neoptera</taxon>
        <taxon>Paraneoptera</taxon>
        <taxon>Hemiptera</taxon>
        <taxon>Sternorrhyncha</taxon>
        <taxon>Aphidomorpha</taxon>
        <taxon>Aphidoidea</taxon>
        <taxon>Aphididae</taxon>
        <taxon>Aphidini</taxon>
        <taxon>Aphis</taxon>
        <taxon>Aphis</taxon>
    </lineage>
</organism>
<evidence type="ECO:0000256" key="5">
    <source>
        <dbReference type="ARBA" id="ARBA00022845"/>
    </source>
</evidence>
<dbReference type="Gene3D" id="1.25.40.10">
    <property type="entry name" value="Tetratricopeptide repeat domain"/>
    <property type="match status" value="1"/>
</dbReference>
<dbReference type="GO" id="GO:0005840">
    <property type="term" value="C:ribosome"/>
    <property type="evidence" value="ECO:0007669"/>
    <property type="project" value="UniProtKB-KW"/>
</dbReference>
<evidence type="ECO:0000256" key="4">
    <source>
        <dbReference type="ARBA" id="ARBA00022737"/>
    </source>
</evidence>
<dbReference type="InterPro" id="IPR002885">
    <property type="entry name" value="PPR_rpt"/>
</dbReference>
<evidence type="ECO:0000256" key="12">
    <source>
        <dbReference type="PROSITE-ProRule" id="PRU00708"/>
    </source>
</evidence>
<dbReference type="GO" id="GO:0006417">
    <property type="term" value="P:regulation of translation"/>
    <property type="evidence" value="ECO:0007669"/>
    <property type="project" value="UniProtKB-KW"/>
</dbReference>
<dbReference type="EMBL" id="VYZN01000037">
    <property type="protein sequence ID" value="KAE9532979.1"/>
    <property type="molecule type" value="Genomic_DNA"/>
</dbReference>
<dbReference type="InterPro" id="IPR037387">
    <property type="entry name" value="PTCD3"/>
</dbReference>
<dbReference type="NCBIfam" id="TIGR00756">
    <property type="entry name" value="PPR"/>
    <property type="match status" value="1"/>
</dbReference>
<evidence type="ECO:0000256" key="8">
    <source>
        <dbReference type="ARBA" id="ARBA00022980"/>
    </source>
</evidence>
<dbReference type="AlphaFoldDB" id="A0A6G0THC3"/>
<dbReference type="PANTHER" id="PTHR16276:SF1">
    <property type="entry name" value="SMALL RIBOSOMAL SUBUNIT PROTEIN MS39"/>
    <property type="match status" value="1"/>
</dbReference>
<dbReference type="GO" id="GO:0043024">
    <property type="term" value="F:ribosomal small subunit binding"/>
    <property type="evidence" value="ECO:0007669"/>
    <property type="project" value="InterPro"/>
</dbReference>
<keyword evidence="7" id="KW-0809">Transit peptide</keyword>
<feature type="repeat" description="PPR" evidence="12">
    <location>
        <begin position="225"/>
        <end position="259"/>
    </location>
</feature>
<evidence type="ECO:0000256" key="6">
    <source>
        <dbReference type="ARBA" id="ARBA00022884"/>
    </source>
</evidence>
<dbReference type="Pfam" id="PF22330">
    <property type="entry name" value="Rib_mS39_PPR"/>
    <property type="match status" value="1"/>
</dbReference>
<dbReference type="InterPro" id="IPR011990">
    <property type="entry name" value="TPR-like_helical_dom_sf"/>
</dbReference>
<evidence type="ECO:0000313" key="13">
    <source>
        <dbReference type="EMBL" id="KAE9532979.1"/>
    </source>
</evidence>
<evidence type="ECO:0000256" key="7">
    <source>
        <dbReference type="ARBA" id="ARBA00022946"/>
    </source>
</evidence>
<evidence type="ECO:0000256" key="1">
    <source>
        <dbReference type="ARBA" id="ARBA00004173"/>
    </source>
</evidence>
<keyword evidence="9" id="KW-0496">Mitochondrion</keyword>
<dbReference type="GO" id="GO:0019843">
    <property type="term" value="F:rRNA binding"/>
    <property type="evidence" value="ECO:0007669"/>
    <property type="project" value="UniProtKB-KW"/>
</dbReference>
<keyword evidence="4" id="KW-0677">Repeat</keyword>
<reference evidence="13 14" key="1">
    <citation type="submission" date="2019-08" db="EMBL/GenBank/DDBJ databases">
        <title>The genome of the soybean aphid Biotype 1, its phylome, world population structure and adaptation to the North American continent.</title>
        <authorList>
            <person name="Giordano R."/>
            <person name="Donthu R.K."/>
            <person name="Hernandez A.G."/>
            <person name="Wright C.L."/>
            <person name="Zimin A.V."/>
        </authorList>
    </citation>
    <scope>NUCLEOTIDE SEQUENCE [LARGE SCALE GENOMIC DNA]</scope>
    <source>
        <tissue evidence="13">Whole aphids</tissue>
    </source>
</reference>
<evidence type="ECO:0000256" key="10">
    <source>
        <dbReference type="ARBA" id="ARBA00023274"/>
    </source>
</evidence>
<dbReference type="GO" id="GO:1990904">
    <property type="term" value="C:ribonucleoprotein complex"/>
    <property type="evidence" value="ECO:0007669"/>
    <property type="project" value="UniProtKB-KW"/>
</dbReference>
<keyword evidence="3" id="KW-0699">rRNA-binding</keyword>
<dbReference type="PANTHER" id="PTHR16276">
    <property type="entry name" value="PENTATRICOPEPTIDE REPEAT DOMAIN-CONTAINING PROTEIN 3"/>
    <property type="match status" value="1"/>
</dbReference>
<comment type="subcellular location">
    <subcellularLocation>
        <location evidence="1">Mitochondrion</location>
    </subcellularLocation>
</comment>
<proteinExistence type="inferred from homology"/>
<evidence type="ECO:0000256" key="2">
    <source>
        <dbReference type="ARBA" id="ARBA00008551"/>
    </source>
</evidence>
<dbReference type="Proteomes" id="UP000475862">
    <property type="component" value="Unassembled WGS sequence"/>
</dbReference>
<keyword evidence="5" id="KW-0810">Translation regulation</keyword>
<keyword evidence="8" id="KW-0689">Ribosomal protein</keyword>
<keyword evidence="6" id="KW-0694">RNA-binding</keyword>
<comment type="similarity">
    <text evidence="2">Belongs to the mitochondrion-specific ribosomal protein mS39 family.</text>
</comment>
<protein>
    <recommendedName>
        <fullName evidence="11">Small ribosomal subunit protein mS39</fullName>
    </recommendedName>
</protein>
<comment type="caution">
    <text evidence="13">The sequence shown here is derived from an EMBL/GenBank/DDBJ whole genome shotgun (WGS) entry which is preliminary data.</text>
</comment>
<sequence length="661" mass="76154">MLNNYRSAFLRKSNKNIQLFRLSSGTLDKSSSNGIKIDIPKYINRGPTDILKAISSTVQRDPTAAHYKYHDDPYLIPVSNFQKRAYALSQESGRKAAHWILNQHPELFNHKVAFPPIEKFCPKVVYDESCELDENELKIIIEKSNVSDAITVHNLLTKKGIEISSDTQQSLLELVCFYNNQDILEEDWIEERWYTQANKDREEFRNTWKSNGFAMTLFSTIKSPNSHHYSIIIQGMAKYNQFEEAYKLYKEAIEKGFILTINAYNSAIRTAIYVKEGADHKWLHIQEILTQMNDSGVPMNLWTLNSILSVLYTMATNSESKKYALKTIAEAKQLGIEPSLATYYYLLQIFCADRKNKSTILVDILNVIEEKSLTIKDLADISFFTAAMENCRYHLQSVDIALRVHSILLKENNYNLIGDSYRESVYYRHLFAILCQNESVEFLMKYYDDLVPHIYIPEPNITELIVKSINIAAAVEMYPKIWSDILMFDQADREPIIIELINGMAQNLFPSFEPSIKEKLGLLSGTIYDAIEERKETGKIKMSWTGNMLGNLINICLFGDNIDKATEIVVKLHKHQNDIIGIPDSHTIATFLDYCIENNCFNELLKCIEYSLEVNYFELDDFISKIMTKMTLSPMQRAHLSKLVGTEHYVEIENKIESVSS</sequence>
<dbReference type="GO" id="GO:0032543">
    <property type="term" value="P:mitochondrial translation"/>
    <property type="evidence" value="ECO:0007669"/>
    <property type="project" value="InterPro"/>
</dbReference>
<accession>A0A6G0THC3</accession>
<keyword evidence="10" id="KW-0687">Ribonucleoprotein</keyword>
<gene>
    <name evidence="13" type="ORF">AGLY_009407</name>
</gene>
<dbReference type="InterPro" id="IPR055063">
    <property type="entry name" value="Rib_mS39_PPR"/>
</dbReference>
<name>A0A6G0THC3_APHGL</name>